<dbReference type="SMART" id="SM00862">
    <property type="entry name" value="Trans_reg_C"/>
    <property type="match status" value="1"/>
</dbReference>
<dbReference type="RefSeq" id="WP_203944278.1">
    <property type="nucleotide sequence ID" value="NZ_BOOR01000012.1"/>
</dbReference>
<keyword evidence="3 5" id="KW-0238">DNA-binding</keyword>
<keyword evidence="2" id="KW-0805">Transcription regulation</keyword>
<dbReference type="EMBL" id="BOOR01000012">
    <property type="protein sequence ID" value="GII54071.1"/>
    <property type="molecule type" value="Genomic_DNA"/>
</dbReference>
<name>A0A8J3V002_9ACTN</name>
<dbReference type="GO" id="GO:0006355">
    <property type="term" value="P:regulation of DNA-templated transcription"/>
    <property type="evidence" value="ECO:0007669"/>
    <property type="project" value="InterPro"/>
</dbReference>
<keyword evidence="8" id="KW-1185">Reference proteome</keyword>
<evidence type="ECO:0000313" key="7">
    <source>
        <dbReference type="EMBL" id="GII54071.1"/>
    </source>
</evidence>
<evidence type="ECO:0000256" key="3">
    <source>
        <dbReference type="ARBA" id="ARBA00023125"/>
    </source>
</evidence>
<organism evidence="7 8">
    <name type="scientific">Planotetraspora thailandica</name>
    <dbReference type="NCBI Taxonomy" id="487172"/>
    <lineage>
        <taxon>Bacteria</taxon>
        <taxon>Bacillati</taxon>
        <taxon>Actinomycetota</taxon>
        <taxon>Actinomycetes</taxon>
        <taxon>Streptosporangiales</taxon>
        <taxon>Streptosporangiaceae</taxon>
        <taxon>Planotetraspora</taxon>
    </lineage>
</organism>
<dbReference type="Pfam" id="PF00486">
    <property type="entry name" value="Trans_reg_C"/>
    <property type="match status" value="1"/>
</dbReference>
<dbReference type="InterPro" id="IPR003593">
    <property type="entry name" value="AAA+_ATPase"/>
</dbReference>
<dbReference type="SMART" id="SM01043">
    <property type="entry name" value="BTAD"/>
    <property type="match status" value="1"/>
</dbReference>
<dbReference type="InterPro" id="IPR027417">
    <property type="entry name" value="P-loop_NTPase"/>
</dbReference>
<evidence type="ECO:0000256" key="4">
    <source>
        <dbReference type="ARBA" id="ARBA00023163"/>
    </source>
</evidence>
<dbReference type="GO" id="GO:0000160">
    <property type="term" value="P:phosphorelay signal transduction system"/>
    <property type="evidence" value="ECO:0007669"/>
    <property type="project" value="InterPro"/>
</dbReference>
<evidence type="ECO:0000256" key="2">
    <source>
        <dbReference type="ARBA" id="ARBA00023015"/>
    </source>
</evidence>
<dbReference type="SUPFAM" id="SSF48452">
    <property type="entry name" value="TPR-like"/>
    <property type="match status" value="2"/>
</dbReference>
<dbReference type="SUPFAM" id="SSF46894">
    <property type="entry name" value="C-terminal effector domain of the bipartite response regulators"/>
    <property type="match status" value="1"/>
</dbReference>
<dbReference type="GO" id="GO:0003677">
    <property type="term" value="F:DNA binding"/>
    <property type="evidence" value="ECO:0007669"/>
    <property type="project" value="UniProtKB-UniRule"/>
</dbReference>
<dbReference type="InterPro" id="IPR001867">
    <property type="entry name" value="OmpR/PhoB-type_DNA-bd"/>
</dbReference>
<dbReference type="InterPro" id="IPR051677">
    <property type="entry name" value="AfsR-DnrI-RedD_regulator"/>
</dbReference>
<feature type="DNA-binding region" description="OmpR/PhoB-type" evidence="5">
    <location>
        <begin position="1"/>
        <end position="94"/>
    </location>
</feature>
<dbReference type="InterPro" id="IPR016032">
    <property type="entry name" value="Sig_transdc_resp-reg_C-effctor"/>
</dbReference>
<dbReference type="Gene3D" id="3.40.50.300">
    <property type="entry name" value="P-loop containing nucleotide triphosphate hydrolases"/>
    <property type="match status" value="1"/>
</dbReference>
<comment type="similarity">
    <text evidence="1">Belongs to the AfsR/DnrI/RedD regulatory family.</text>
</comment>
<dbReference type="SUPFAM" id="SSF52540">
    <property type="entry name" value="P-loop containing nucleoside triphosphate hydrolases"/>
    <property type="match status" value="1"/>
</dbReference>
<dbReference type="Proteomes" id="UP000605992">
    <property type="component" value="Unassembled WGS sequence"/>
</dbReference>
<evidence type="ECO:0000256" key="1">
    <source>
        <dbReference type="ARBA" id="ARBA00005820"/>
    </source>
</evidence>
<feature type="domain" description="OmpR/PhoB-type" evidence="6">
    <location>
        <begin position="1"/>
        <end position="94"/>
    </location>
</feature>
<sequence>MEYRLLGPVRVRDDTGREIHVVRPKHRQVLVALLVDAGRVVPAGRLIEHLWDGTPPASARGNLKTYVSDLRRLLSPSGEASPIETAGDGYRIAVRPGELDLPAFADLAAKGRTALKSGDPRQAEALFQRALLLWRDDPFQDVPLTLRLEQIAAQLREQRMSVFEDWAQARLDLGMHAEMIGSLRAWVGDHPLRERPWEQLMLALSRDGRRADALEAFQELRGRLVDELGVEPAHSIQLLHQRILDADPGLSPAAPVAETGRRAVPRQLPSDVPHFVGRADELARLVSWLVPPGGAAPAPVVAVCGPPGTGKSALALRAAHEAARDFPDGQVYVNLRGAMPGVRRLETEELVGRLLRTFGTPETDIPPDADEAASALRTLLHDRRVLLLLDDAASIAQVGPLLPMTAGSTVLLTSRESLARAAPGSHVDLGPLPREEAVAMLERRFRSGGVGYSEKAVERLAGLCDGFPLALHVAGARLASRAGWTADMLIERLEDESRRLDELRSGEAGVRGSIAVSYAALDGSEQAVERDAARAFRLIGLLRVPDVGLEAVAALLGLPHRAAEEVVERLVDARLVDAPVPDRYTMHDLIRLYAQERAQDTEPGERSAAFRRVLGFHLATTGAAVRLVEPHRVHAVVPEVPQSPLPLRDRPDAERWLERELPNLLSLAGQAWNTEEADERLAVALALSLRWHPAAHRHRHDMRALGAAALDAARRLGDRESESHALAMLSMAYRALNDDEAELECLKAELDLCHEMGDGLGEMRALGNLASAHLLLQRHDEALRFAERQLVISRRVGSAPGERYALIMAGEAHTSLGAPGEAAPVLRQALERARETGDVMHEAMTLRRLGEASLAGGDAAAAREHLKEAVASFARCAQSLELSQTLVALARSCRLLGDAEGAAEHIAEALRAARESGDRNDERRALEERARILGHA</sequence>
<dbReference type="CDD" id="cd15831">
    <property type="entry name" value="BTAD"/>
    <property type="match status" value="1"/>
</dbReference>
<dbReference type="GO" id="GO:0043531">
    <property type="term" value="F:ADP binding"/>
    <property type="evidence" value="ECO:0007669"/>
    <property type="project" value="InterPro"/>
</dbReference>
<proteinExistence type="inferred from homology"/>
<evidence type="ECO:0000259" key="6">
    <source>
        <dbReference type="PROSITE" id="PS51755"/>
    </source>
</evidence>
<dbReference type="InterPro" id="IPR041664">
    <property type="entry name" value="AAA_16"/>
</dbReference>
<evidence type="ECO:0000256" key="5">
    <source>
        <dbReference type="PROSITE-ProRule" id="PRU01091"/>
    </source>
</evidence>
<dbReference type="Gene3D" id="1.25.40.10">
    <property type="entry name" value="Tetratricopeptide repeat domain"/>
    <property type="match status" value="2"/>
</dbReference>
<dbReference type="Pfam" id="PF13424">
    <property type="entry name" value="TPR_12"/>
    <property type="match status" value="1"/>
</dbReference>
<dbReference type="Pfam" id="PF13191">
    <property type="entry name" value="AAA_16"/>
    <property type="match status" value="1"/>
</dbReference>
<reference evidence="7" key="1">
    <citation type="submission" date="2021-01" db="EMBL/GenBank/DDBJ databases">
        <title>Whole genome shotgun sequence of Planotetraspora thailandica NBRC 104271.</title>
        <authorList>
            <person name="Komaki H."/>
            <person name="Tamura T."/>
        </authorList>
    </citation>
    <scope>NUCLEOTIDE SEQUENCE</scope>
    <source>
        <strain evidence="7">NBRC 104271</strain>
    </source>
</reference>
<accession>A0A8J3V002</accession>
<dbReference type="Gene3D" id="1.10.10.10">
    <property type="entry name" value="Winged helix-like DNA-binding domain superfamily/Winged helix DNA-binding domain"/>
    <property type="match status" value="1"/>
</dbReference>
<evidence type="ECO:0000313" key="8">
    <source>
        <dbReference type="Proteomes" id="UP000605992"/>
    </source>
</evidence>
<dbReference type="Pfam" id="PF03704">
    <property type="entry name" value="BTAD"/>
    <property type="match status" value="1"/>
</dbReference>
<dbReference type="PANTHER" id="PTHR35807:SF1">
    <property type="entry name" value="TRANSCRIPTIONAL REGULATOR REDD"/>
    <property type="match status" value="1"/>
</dbReference>
<dbReference type="PRINTS" id="PR00364">
    <property type="entry name" value="DISEASERSIST"/>
</dbReference>
<gene>
    <name evidence="7" type="primary">afsR_2</name>
    <name evidence="7" type="ORF">Pth03_24600</name>
</gene>
<dbReference type="PROSITE" id="PS51755">
    <property type="entry name" value="OMPR_PHOB"/>
    <property type="match status" value="1"/>
</dbReference>
<comment type="caution">
    <text evidence="7">The sequence shown here is derived from an EMBL/GenBank/DDBJ whole genome shotgun (WGS) entry which is preliminary data.</text>
</comment>
<protein>
    <submittedName>
        <fullName evidence="7">Regulatory protein AfsR</fullName>
    </submittedName>
</protein>
<dbReference type="PANTHER" id="PTHR35807">
    <property type="entry name" value="TRANSCRIPTIONAL REGULATOR REDD-RELATED"/>
    <property type="match status" value="1"/>
</dbReference>
<keyword evidence="4" id="KW-0804">Transcription</keyword>
<dbReference type="SMART" id="SM00382">
    <property type="entry name" value="AAA"/>
    <property type="match status" value="1"/>
</dbReference>
<dbReference type="InterPro" id="IPR019734">
    <property type="entry name" value="TPR_rpt"/>
</dbReference>
<dbReference type="SMART" id="SM00028">
    <property type="entry name" value="TPR"/>
    <property type="match status" value="5"/>
</dbReference>
<dbReference type="InterPro" id="IPR011990">
    <property type="entry name" value="TPR-like_helical_dom_sf"/>
</dbReference>
<dbReference type="AlphaFoldDB" id="A0A8J3V002"/>
<dbReference type="InterPro" id="IPR036388">
    <property type="entry name" value="WH-like_DNA-bd_sf"/>
</dbReference>
<dbReference type="InterPro" id="IPR005158">
    <property type="entry name" value="BTAD"/>
</dbReference>